<evidence type="ECO:0008006" key="4">
    <source>
        <dbReference type="Google" id="ProtNLM"/>
    </source>
</evidence>
<evidence type="ECO:0000313" key="2">
    <source>
        <dbReference type="EMBL" id="MBX7487095.1"/>
    </source>
</evidence>
<dbReference type="RefSeq" id="WP_221596450.1">
    <property type="nucleotide sequence ID" value="NZ_JAIGNQ010000001.1"/>
</dbReference>
<protein>
    <recommendedName>
        <fullName evidence="4">Biopolymer transporter ExbD</fullName>
    </recommendedName>
</protein>
<evidence type="ECO:0000313" key="3">
    <source>
        <dbReference type="Proteomes" id="UP000776651"/>
    </source>
</evidence>
<evidence type="ECO:0000256" key="1">
    <source>
        <dbReference type="SAM" id="MobiDB-lite"/>
    </source>
</evidence>
<dbReference type="EMBL" id="JAIGNQ010000001">
    <property type="protein sequence ID" value="MBX7487095.1"/>
    <property type="molecule type" value="Genomic_DNA"/>
</dbReference>
<proteinExistence type="predicted"/>
<organism evidence="2 3">
    <name type="scientific">Qipengyuania pacifica</name>
    <dbReference type="NCBI Taxonomy" id="2860199"/>
    <lineage>
        <taxon>Bacteria</taxon>
        <taxon>Pseudomonadati</taxon>
        <taxon>Pseudomonadota</taxon>
        <taxon>Alphaproteobacteria</taxon>
        <taxon>Sphingomonadales</taxon>
        <taxon>Erythrobacteraceae</taxon>
        <taxon>Qipengyuania</taxon>
    </lineage>
</organism>
<feature type="region of interest" description="Disordered" evidence="1">
    <location>
        <begin position="32"/>
        <end position="58"/>
    </location>
</feature>
<gene>
    <name evidence="2" type="ORF">K3177_01075</name>
</gene>
<dbReference type="Proteomes" id="UP000776651">
    <property type="component" value="Unassembled WGS sequence"/>
</dbReference>
<accession>A0ABS7JAP1</accession>
<comment type="caution">
    <text evidence="2">The sequence shown here is derived from an EMBL/GenBank/DDBJ whole genome shotgun (WGS) entry which is preliminary data.</text>
</comment>
<name>A0ABS7JAP1_9SPHN</name>
<sequence length="131" mass="14114">MIARAASGWQTVIADLALILFLITAQAVGKKPATQSQAKEERQPPASSSALAVHRPEQGESVREWLIASTTDQRQMATISVGYTQEKRAEALSEAERLLAEADSAGVPARLIATPNATDDVVITVDYLRQQ</sequence>
<reference evidence="2 3" key="1">
    <citation type="submission" date="2021-08" db="EMBL/GenBank/DDBJ databases">
        <title>Comparative Genomics Analysis of the Genus Qipengyuania Reveals Extensive Genetic Diversity and Metabolic Versatility, Including the Description of Fifteen Novel Species.</title>
        <authorList>
            <person name="Liu Y."/>
        </authorList>
    </citation>
    <scope>NUCLEOTIDE SEQUENCE [LARGE SCALE GENOMIC DNA]</scope>
    <source>
        <strain evidence="2 3">GH25</strain>
    </source>
</reference>
<keyword evidence="3" id="KW-1185">Reference proteome</keyword>